<dbReference type="Gene3D" id="1.25.40.20">
    <property type="entry name" value="Ankyrin repeat-containing domain"/>
    <property type="match status" value="2"/>
</dbReference>
<keyword evidence="1" id="KW-0677">Repeat</keyword>
<dbReference type="Pfam" id="PF12796">
    <property type="entry name" value="Ank_2"/>
    <property type="match status" value="1"/>
</dbReference>
<accession>A0A3N4K5I0</accession>
<protein>
    <submittedName>
        <fullName evidence="4">Ankyrin</fullName>
    </submittedName>
</protein>
<evidence type="ECO:0000313" key="5">
    <source>
        <dbReference type="Proteomes" id="UP000276215"/>
    </source>
</evidence>
<evidence type="ECO:0000256" key="3">
    <source>
        <dbReference type="PROSITE-ProRule" id="PRU00023"/>
    </source>
</evidence>
<feature type="repeat" description="ANK" evidence="3">
    <location>
        <begin position="1"/>
        <end position="22"/>
    </location>
</feature>
<dbReference type="InterPro" id="IPR036770">
    <property type="entry name" value="Ankyrin_rpt-contain_sf"/>
</dbReference>
<organism evidence="4 5">
    <name type="scientific">Choiromyces venosus 120613-1</name>
    <dbReference type="NCBI Taxonomy" id="1336337"/>
    <lineage>
        <taxon>Eukaryota</taxon>
        <taxon>Fungi</taxon>
        <taxon>Dikarya</taxon>
        <taxon>Ascomycota</taxon>
        <taxon>Pezizomycotina</taxon>
        <taxon>Pezizomycetes</taxon>
        <taxon>Pezizales</taxon>
        <taxon>Tuberaceae</taxon>
        <taxon>Choiromyces</taxon>
    </lineage>
</organism>
<evidence type="ECO:0000256" key="2">
    <source>
        <dbReference type="ARBA" id="ARBA00023043"/>
    </source>
</evidence>
<gene>
    <name evidence="4" type="ORF">L873DRAFT_1659182</name>
</gene>
<reference evidence="4 5" key="1">
    <citation type="journal article" date="2018" name="Nat. Ecol. Evol.">
        <title>Pezizomycetes genomes reveal the molecular basis of ectomycorrhizal truffle lifestyle.</title>
        <authorList>
            <person name="Murat C."/>
            <person name="Payen T."/>
            <person name="Noel B."/>
            <person name="Kuo A."/>
            <person name="Morin E."/>
            <person name="Chen J."/>
            <person name="Kohler A."/>
            <person name="Krizsan K."/>
            <person name="Balestrini R."/>
            <person name="Da Silva C."/>
            <person name="Montanini B."/>
            <person name="Hainaut M."/>
            <person name="Levati E."/>
            <person name="Barry K.W."/>
            <person name="Belfiori B."/>
            <person name="Cichocki N."/>
            <person name="Clum A."/>
            <person name="Dockter R.B."/>
            <person name="Fauchery L."/>
            <person name="Guy J."/>
            <person name="Iotti M."/>
            <person name="Le Tacon F."/>
            <person name="Lindquist E.A."/>
            <person name="Lipzen A."/>
            <person name="Malagnac F."/>
            <person name="Mello A."/>
            <person name="Molinier V."/>
            <person name="Miyauchi S."/>
            <person name="Poulain J."/>
            <person name="Riccioni C."/>
            <person name="Rubini A."/>
            <person name="Sitrit Y."/>
            <person name="Splivallo R."/>
            <person name="Traeger S."/>
            <person name="Wang M."/>
            <person name="Zifcakova L."/>
            <person name="Wipf D."/>
            <person name="Zambonelli A."/>
            <person name="Paolocci F."/>
            <person name="Nowrousian M."/>
            <person name="Ottonello S."/>
            <person name="Baldrian P."/>
            <person name="Spatafora J.W."/>
            <person name="Henrissat B."/>
            <person name="Nagy L.G."/>
            <person name="Aury J.M."/>
            <person name="Wincker P."/>
            <person name="Grigoriev I.V."/>
            <person name="Bonfante P."/>
            <person name="Martin F.M."/>
        </authorList>
    </citation>
    <scope>NUCLEOTIDE SEQUENCE [LARGE SCALE GENOMIC DNA]</scope>
    <source>
        <strain evidence="4 5">120613-1</strain>
    </source>
</reference>
<dbReference type="Pfam" id="PF00023">
    <property type="entry name" value="Ank"/>
    <property type="match status" value="1"/>
</dbReference>
<dbReference type="PROSITE" id="PS50088">
    <property type="entry name" value="ANK_REPEAT"/>
    <property type="match status" value="3"/>
</dbReference>
<feature type="non-terminal residue" evidence="4">
    <location>
        <position position="208"/>
    </location>
</feature>
<dbReference type="AlphaFoldDB" id="A0A3N4K5I0"/>
<sequence length="208" mass="23126">GRTPIACAASRGHAHVVRLLLEDERVLPNLIDGEGRSTPMHSAASAGHPDIVQDLLDSGLTPNYLDKEGRTPLFWAVRHFHQDMLWTLLTHPDVNLSRSDSRTPLHAAVVAKHEPILKLLLERQSITPNPVDELGETPPPNLAATVGSVPLIQQLLAHKDTDVNPRNMNSETPFYTAIMRYLEEAVPHLLQDKRLDINLPARQSSWPL</sequence>
<dbReference type="EMBL" id="ML120361">
    <property type="protein sequence ID" value="RPB03681.1"/>
    <property type="molecule type" value="Genomic_DNA"/>
</dbReference>
<name>A0A3N4K5I0_9PEZI</name>
<dbReference type="STRING" id="1336337.A0A3N4K5I0"/>
<dbReference type="SMART" id="SM00248">
    <property type="entry name" value="ANK"/>
    <property type="match status" value="5"/>
</dbReference>
<dbReference type="PROSITE" id="PS50297">
    <property type="entry name" value="ANK_REP_REGION"/>
    <property type="match status" value="3"/>
</dbReference>
<dbReference type="SUPFAM" id="SSF48403">
    <property type="entry name" value="Ankyrin repeat"/>
    <property type="match status" value="1"/>
</dbReference>
<dbReference type="PANTHER" id="PTHR24198:SF165">
    <property type="entry name" value="ANKYRIN REPEAT-CONTAINING PROTEIN-RELATED"/>
    <property type="match status" value="1"/>
</dbReference>
<feature type="repeat" description="ANK" evidence="3">
    <location>
        <begin position="100"/>
        <end position="123"/>
    </location>
</feature>
<dbReference type="PANTHER" id="PTHR24198">
    <property type="entry name" value="ANKYRIN REPEAT AND PROTEIN KINASE DOMAIN-CONTAINING PROTEIN"/>
    <property type="match status" value="1"/>
</dbReference>
<keyword evidence="5" id="KW-1185">Reference proteome</keyword>
<dbReference type="OrthoDB" id="19174at2759"/>
<dbReference type="Proteomes" id="UP000276215">
    <property type="component" value="Unassembled WGS sequence"/>
</dbReference>
<dbReference type="InterPro" id="IPR002110">
    <property type="entry name" value="Ankyrin_rpt"/>
</dbReference>
<proteinExistence type="predicted"/>
<feature type="non-terminal residue" evidence="4">
    <location>
        <position position="1"/>
    </location>
</feature>
<feature type="repeat" description="ANK" evidence="3">
    <location>
        <begin position="35"/>
        <end position="67"/>
    </location>
</feature>
<evidence type="ECO:0000313" key="4">
    <source>
        <dbReference type="EMBL" id="RPB03681.1"/>
    </source>
</evidence>
<evidence type="ECO:0000256" key="1">
    <source>
        <dbReference type="ARBA" id="ARBA00022737"/>
    </source>
</evidence>
<keyword evidence="2 3" id="KW-0040">ANK repeat</keyword>